<dbReference type="Proteomes" id="UP000002384">
    <property type="component" value="Chromosome"/>
</dbReference>
<evidence type="ECO:0000256" key="1">
    <source>
        <dbReference type="ARBA" id="ARBA00004651"/>
    </source>
</evidence>
<comment type="subcellular location">
    <subcellularLocation>
        <location evidence="1">Cell membrane</location>
        <topology evidence="1">Multi-pass membrane protein</topology>
    </subcellularLocation>
</comment>
<dbReference type="eggNOG" id="COG2259">
    <property type="taxonomic scope" value="Bacteria"/>
</dbReference>
<dbReference type="HOGENOM" id="CLU_058421_6_1_3"/>
<dbReference type="AlphaFoldDB" id="B7KJ87"/>
<evidence type="ECO:0000256" key="5">
    <source>
        <dbReference type="ARBA" id="ARBA00022989"/>
    </source>
</evidence>
<evidence type="ECO:0000256" key="3">
    <source>
        <dbReference type="ARBA" id="ARBA00022475"/>
    </source>
</evidence>
<dbReference type="Pfam" id="PF07681">
    <property type="entry name" value="DoxX"/>
    <property type="match status" value="1"/>
</dbReference>
<organism evidence="8 9">
    <name type="scientific">Gloeothece citriformis (strain PCC 7424)</name>
    <name type="common">Cyanothece sp. (strain PCC 7424)</name>
    <dbReference type="NCBI Taxonomy" id="65393"/>
    <lineage>
        <taxon>Bacteria</taxon>
        <taxon>Bacillati</taxon>
        <taxon>Cyanobacteriota</taxon>
        <taxon>Cyanophyceae</taxon>
        <taxon>Oscillatoriophycideae</taxon>
        <taxon>Chroococcales</taxon>
        <taxon>Aphanothecaceae</taxon>
        <taxon>Gloeothece</taxon>
        <taxon>Gloeothece citriformis</taxon>
    </lineage>
</organism>
<reference evidence="9" key="1">
    <citation type="journal article" date="2011" name="MBio">
        <title>Novel metabolic attributes of the genus Cyanothece, comprising a group of unicellular nitrogen-fixing Cyanobacteria.</title>
        <authorList>
            <person name="Bandyopadhyay A."/>
            <person name="Elvitigala T."/>
            <person name="Welsh E."/>
            <person name="Stockel J."/>
            <person name="Liberton M."/>
            <person name="Min H."/>
            <person name="Sherman L.A."/>
            <person name="Pakrasi H.B."/>
        </authorList>
    </citation>
    <scope>NUCLEOTIDE SEQUENCE [LARGE SCALE GENOMIC DNA]</scope>
    <source>
        <strain evidence="9">PCC 7424</strain>
    </source>
</reference>
<keyword evidence="3" id="KW-1003">Cell membrane</keyword>
<dbReference type="InterPro" id="IPR051907">
    <property type="entry name" value="DoxX-like_oxidoreductase"/>
</dbReference>
<keyword evidence="9" id="KW-1185">Reference proteome</keyword>
<proteinExistence type="inferred from homology"/>
<evidence type="ECO:0000256" key="2">
    <source>
        <dbReference type="ARBA" id="ARBA00006679"/>
    </source>
</evidence>
<name>B7KJ87_GLOC7</name>
<dbReference type="KEGG" id="cyc:PCC7424_3790"/>
<accession>B7KJ87</accession>
<dbReference type="STRING" id="65393.PCC7424_3790"/>
<protein>
    <submittedName>
        <fullName evidence="8">DoxX family protein</fullName>
    </submittedName>
</protein>
<keyword evidence="5 7" id="KW-1133">Transmembrane helix</keyword>
<dbReference type="PANTHER" id="PTHR33452">
    <property type="entry name" value="OXIDOREDUCTASE CATD-RELATED"/>
    <property type="match status" value="1"/>
</dbReference>
<evidence type="ECO:0000256" key="7">
    <source>
        <dbReference type="SAM" id="Phobius"/>
    </source>
</evidence>
<evidence type="ECO:0000313" key="9">
    <source>
        <dbReference type="Proteomes" id="UP000002384"/>
    </source>
</evidence>
<keyword evidence="4 7" id="KW-0812">Transmembrane</keyword>
<gene>
    <name evidence="8" type="ordered locus">PCC7424_3790</name>
</gene>
<dbReference type="GO" id="GO:0005886">
    <property type="term" value="C:plasma membrane"/>
    <property type="evidence" value="ECO:0007669"/>
    <property type="project" value="UniProtKB-SubCell"/>
</dbReference>
<dbReference type="EMBL" id="CP001291">
    <property type="protein sequence ID" value="ACK72171.1"/>
    <property type="molecule type" value="Genomic_DNA"/>
</dbReference>
<dbReference type="OrthoDB" id="539287at2"/>
<sequence length="181" mass="20005">MKTQSLIKFLTPVFQPNVLPNRVSQTAWAILRTLVGLMMIHNGLDKLGNIESFAEAYVSYIGLPFPIFFSYVAAYTELIGSILLILGVFTRPAAFGLFATMLVAMYHHILVAGLSIPYLELSVIYAACFLFFVINGAGLFSTDALIVNWLDANALTQQSKQIMLLEKSYQATPSVDNVETK</sequence>
<evidence type="ECO:0000256" key="6">
    <source>
        <dbReference type="ARBA" id="ARBA00023136"/>
    </source>
</evidence>
<feature type="transmembrane region" description="Helical" evidence="7">
    <location>
        <begin position="118"/>
        <end position="140"/>
    </location>
</feature>
<evidence type="ECO:0000313" key="8">
    <source>
        <dbReference type="EMBL" id="ACK72171.1"/>
    </source>
</evidence>
<dbReference type="PANTHER" id="PTHR33452:SF1">
    <property type="entry name" value="INNER MEMBRANE PROTEIN YPHA-RELATED"/>
    <property type="match status" value="1"/>
</dbReference>
<comment type="similarity">
    <text evidence="2">Belongs to the DoxX family.</text>
</comment>
<keyword evidence="6 7" id="KW-0472">Membrane</keyword>
<evidence type="ECO:0000256" key="4">
    <source>
        <dbReference type="ARBA" id="ARBA00022692"/>
    </source>
</evidence>
<feature type="transmembrane region" description="Helical" evidence="7">
    <location>
        <begin position="82"/>
        <end position="106"/>
    </location>
</feature>
<dbReference type="InterPro" id="IPR032808">
    <property type="entry name" value="DoxX"/>
</dbReference>